<dbReference type="InterPro" id="IPR014729">
    <property type="entry name" value="Rossmann-like_a/b/a_fold"/>
</dbReference>
<dbReference type="PANTHER" id="PTHR46989">
    <property type="entry name" value="USP DOMAIN-CONTAINING PROTEIN"/>
    <property type="match status" value="1"/>
</dbReference>
<dbReference type="InterPro" id="IPR006015">
    <property type="entry name" value="Universal_stress_UspA"/>
</dbReference>
<keyword evidence="3" id="KW-1185">Reference proteome</keyword>
<protein>
    <recommendedName>
        <fullName evidence="1">UspA domain-containing protein</fullName>
    </recommendedName>
</protein>
<dbReference type="PANTHER" id="PTHR46989:SF3">
    <property type="entry name" value="USPA DOMAIN-CONTAINING PROTEIN"/>
    <property type="match status" value="1"/>
</dbReference>
<accession>A0AAD9KM18</accession>
<dbReference type="PRINTS" id="PR01438">
    <property type="entry name" value="UNVRSLSTRESS"/>
</dbReference>
<dbReference type="Proteomes" id="UP001209878">
    <property type="component" value="Unassembled WGS sequence"/>
</dbReference>
<feature type="domain" description="UspA" evidence="1">
    <location>
        <begin position="11"/>
        <end position="116"/>
    </location>
</feature>
<dbReference type="EMBL" id="JAODUO010000849">
    <property type="protein sequence ID" value="KAK2173766.1"/>
    <property type="molecule type" value="Genomic_DNA"/>
</dbReference>
<proteinExistence type="predicted"/>
<name>A0AAD9KM18_RIDPI</name>
<dbReference type="Pfam" id="PF00582">
    <property type="entry name" value="Usp"/>
    <property type="match status" value="1"/>
</dbReference>
<comment type="caution">
    <text evidence="2">The sequence shown here is derived from an EMBL/GenBank/DDBJ whole genome shotgun (WGS) entry which is preliminary data.</text>
</comment>
<gene>
    <name evidence="2" type="ORF">NP493_850g01031</name>
</gene>
<dbReference type="SUPFAM" id="SSF52402">
    <property type="entry name" value="Adenine nucleotide alpha hydrolases-like"/>
    <property type="match status" value="1"/>
</dbReference>
<reference evidence="2" key="1">
    <citation type="journal article" date="2023" name="Mol. Biol. Evol.">
        <title>Third-Generation Sequencing Reveals the Adaptive Role of the Epigenome in Three Deep-Sea Polychaetes.</title>
        <authorList>
            <person name="Perez M."/>
            <person name="Aroh O."/>
            <person name="Sun Y."/>
            <person name="Lan Y."/>
            <person name="Juniper S.K."/>
            <person name="Young C.R."/>
            <person name="Angers B."/>
            <person name="Qian P.Y."/>
        </authorList>
    </citation>
    <scope>NUCLEOTIDE SEQUENCE</scope>
    <source>
        <strain evidence="2">R07B-5</strain>
    </source>
</reference>
<dbReference type="AlphaFoldDB" id="A0AAD9KM18"/>
<dbReference type="InterPro" id="IPR006016">
    <property type="entry name" value="UspA"/>
</dbReference>
<sequence length="135" mass="15175">MKELYVPSTLVMLVHCVDLPFMPTRDTFEDQTAEGKEKGFALEKQYVSELLKLGIRSKFFLSYERPQSFITDLAKKEKVDLVVLGCGGKHTLANIILGSVSQYVLNHAHCAVAICRNGTYHHEPRTPSPKCFKSS</sequence>
<dbReference type="Gene3D" id="3.40.50.620">
    <property type="entry name" value="HUPs"/>
    <property type="match status" value="1"/>
</dbReference>
<evidence type="ECO:0000313" key="2">
    <source>
        <dbReference type="EMBL" id="KAK2173766.1"/>
    </source>
</evidence>
<dbReference type="CDD" id="cd23659">
    <property type="entry name" value="USP_At3g01520-like"/>
    <property type="match status" value="1"/>
</dbReference>
<evidence type="ECO:0000259" key="1">
    <source>
        <dbReference type="Pfam" id="PF00582"/>
    </source>
</evidence>
<evidence type="ECO:0000313" key="3">
    <source>
        <dbReference type="Proteomes" id="UP001209878"/>
    </source>
</evidence>
<organism evidence="2 3">
    <name type="scientific">Ridgeia piscesae</name>
    <name type="common">Tubeworm</name>
    <dbReference type="NCBI Taxonomy" id="27915"/>
    <lineage>
        <taxon>Eukaryota</taxon>
        <taxon>Metazoa</taxon>
        <taxon>Spiralia</taxon>
        <taxon>Lophotrochozoa</taxon>
        <taxon>Annelida</taxon>
        <taxon>Polychaeta</taxon>
        <taxon>Sedentaria</taxon>
        <taxon>Canalipalpata</taxon>
        <taxon>Sabellida</taxon>
        <taxon>Siboglinidae</taxon>
        <taxon>Ridgeia</taxon>
    </lineage>
</organism>